<sequence>MFAYAVLQFYGLDDGPVLVDLSSVIETENVNNDPAGGRAVVRRLDLSVGLQINEVAVRGHQFESDF</sequence>
<accession>A0A5C6DVR3</accession>
<evidence type="ECO:0000313" key="1">
    <source>
        <dbReference type="EMBL" id="TWU39551.1"/>
    </source>
</evidence>
<organism evidence="1 2">
    <name type="scientific">Novipirellula artificiosorum</name>
    <dbReference type="NCBI Taxonomy" id="2528016"/>
    <lineage>
        <taxon>Bacteria</taxon>
        <taxon>Pseudomonadati</taxon>
        <taxon>Planctomycetota</taxon>
        <taxon>Planctomycetia</taxon>
        <taxon>Pirellulales</taxon>
        <taxon>Pirellulaceae</taxon>
        <taxon>Novipirellula</taxon>
    </lineage>
</organism>
<proteinExistence type="predicted"/>
<evidence type="ECO:0000313" key="2">
    <source>
        <dbReference type="Proteomes" id="UP000319143"/>
    </source>
</evidence>
<comment type="caution">
    <text evidence="1">The sequence shown here is derived from an EMBL/GenBank/DDBJ whole genome shotgun (WGS) entry which is preliminary data.</text>
</comment>
<protein>
    <submittedName>
        <fullName evidence="1">Uncharacterized protein</fullName>
    </submittedName>
</protein>
<reference evidence="1 2" key="1">
    <citation type="submission" date="2019-02" db="EMBL/GenBank/DDBJ databases">
        <title>Deep-cultivation of Planctomycetes and their phenomic and genomic characterization uncovers novel biology.</title>
        <authorList>
            <person name="Wiegand S."/>
            <person name="Jogler M."/>
            <person name="Boedeker C."/>
            <person name="Pinto D."/>
            <person name="Vollmers J."/>
            <person name="Rivas-Marin E."/>
            <person name="Kohn T."/>
            <person name="Peeters S.H."/>
            <person name="Heuer A."/>
            <person name="Rast P."/>
            <person name="Oberbeckmann S."/>
            <person name="Bunk B."/>
            <person name="Jeske O."/>
            <person name="Meyerdierks A."/>
            <person name="Storesund J.E."/>
            <person name="Kallscheuer N."/>
            <person name="Luecker S."/>
            <person name="Lage O.M."/>
            <person name="Pohl T."/>
            <person name="Merkel B.J."/>
            <person name="Hornburger P."/>
            <person name="Mueller R.-W."/>
            <person name="Bruemmer F."/>
            <person name="Labrenz M."/>
            <person name="Spormann A.M."/>
            <person name="Op Den Camp H."/>
            <person name="Overmann J."/>
            <person name="Amann R."/>
            <person name="Jetten M.S.M."/>
            <person name="Mascher T."/>
            <person name="Medema M.H."/>
            <person name="Devos D.P."/>
            <person name="Kaster A.-K."/>
            <person name="Ovreas L."/>
            <person name="Rohde M."/>
            <person name="Galperin M.Y."/>
            <person name="Jogler C."/>
        </authorList>
    </citation>
    <scope>NUCLEOTIDE SEQUENCE [LARGE SCALE GENOMIC DNA]</scope>
    <source>
        <strain evidence="1 2">Poly41</strain>
    </source>
</reference>
<dbReference type="AlphaFoldDB" id="A0A5C6DVR3"/>
<dbReference type="Proteomes" id="UP000319143">
    <property type="component" value="Unassembled WGS sequence"/>
</dbReference>
<gene>
    <name evidence="1" type="ORF">Poly41_24060</name>
</gene>
<dbReference type="EMBL" id="SJPV01000003">
    <property type="protein sequence ID" value="TWU39551.1"/>
    <property type="molecule type" value="Genomic_DNA"/>
</dbReference>
<name>A0A5C6DVR3_9BACT</name>
<keyword evidence="2" id="KW-1185">Reference proteome</keyword>